<feature type="domain" description="RanBP2-type" evidence="21">
    <location>
        <begin position="674"/>
        <end position="703"/>
    </location>
</feature>
<feature type="region of interest" description="Disordered" evidence="20">
    <location>
        <begin position="1373"/>
        <end position="1422"/>
    </location>
</feature>
<gene>
    <name evidence="22" type="ORF">CHILSU_LOCUS5339</name>
</gene>
<dbReference type="PROSITE" id="PS50199">
    <property type="entry name" value="ZF_RANBP2_2"/>
    <property type="match status" value="5"/>
</dbReference>
<feature type="region of interest" description="Disordered" evidence="20">
    <location>
        <begin position="1"/>
        <end position="96"/>
    </location>
</feature>
<evidence type="ECO:0000256" key="6">
    <source>
        <dbReference type="ARBA" id="ARBA00022771"/>
    </source>
</evidence>
<dbReference type="Proteomes" id="UP001153292">
    <property type="component" value="Chromosome 2"/>
</dbReference>
<feature type="domain" description="RanBP2-type" evidence="21">
    <location>
        <begin position="599"/>
        <end position="628"/>
    </location>
</feature>
<keyword evidence="14" id="KW-0539">Nucleus</keyword>
<feature type="compositionally biased region" description="Low complexity" evidence="20">
    <location>
        <begin position="54"/>
        <end position="63"/>
    </location>
</feature>
<evidence type="ECO:0000256" key="2">
    <source>
        <dbReference type="ARBA" id="ARBA00004126"/>
    </source>
</evidence>
<evidence type="ECO:0000256" key="14">
    <source>
        <dbReference type="ARBA" id="ARBA00023242"/>
    </source>
</evidence>
<keyword evidence="4" id="KW-0813">Transport</keyword>
<accession>A0ABN8B5E0</accession>
<dbReference type="EMBL" id="OU963895">
    <property type="protein sequence ID" value="CAH0402100.1"/>
    <property type="molecule type" value="Genomic_DNA"/>
</dbReference>
<dbReference type="Gene3D" id="4.10.1060.10">
    <property type="entry name" value="Zinc finger, RanBP2-type"/>
    <property type="match status" value="5"/>
</dbReference>
<evidence type="ECO:0000256" key="16">
    <source>
        <dbReference type="ARBA" id="ARBA00068609"/>
    </source>
</evidence>
<feature type="domain" description="RanBP2-type" evidence="21">
    <location>
        <begin position="567"/>
        <end position="597"/>
    </location>
</feature>
<keyword evidence="7" id="KW-0509">mRNA transport</keyword>
<dbReference type="PANTHER" id="PTHR23193:SF23">
    <property type="entry name" value="NUCLEAR PORE COMPLEX PROTEIN NUP153"/>
    <property type="match status" value="1"/>
</dbReference>
<evidence type="ECO:0000256" key="20">
    <source>
        <dbReference type="SAM" id="MobiDB-lite"/>
    </source>
</evidence>
<keyword evidence="9" id="KW-0653">Protein transport</keyword>
<name>A0ABN8B5E0_CHISP</name>
<dbReference type="SMART" id="SM00547">
    <property type="entry name" value="ZnF_RBZ"/>
    <property type="match status" value="6"/>
</dbReference>
<keyword evidence="12" id="KW-0906">Nuclear pore complex</keyword>
<feature type="compositionally biased region" description="Polar residues" evidence="20">
    <location>
        <begin position="442"/>
        <end position="463"/>
    </location>
</feature>
<evidence type="ECO:0000313" key="22">
    <source>
        <dbReference type="EMBL" id="CAH0402100.1"/>
    </source>
</evidence>
<evidence type="ECO:0000256" key="10">
    <source>
        <dbReference type="ARBA" id="ARBA00023010"/>
    </source>
</evidence>
<evidence type="ECO:0000256" key="18">
    <source>
        <dbReference type="ARBA" id="ARBA00079437"/>
    </source>
</evidence>
<evidence type="ECO:0000256" key="7">
    <source>
        <dbReference type="ARBA" id="ARBA00022816"/>
    </source>
</evidence>
<keyword evidence="23" id="KW-1185">Reference proteome</keyword>
<proteinExistence type="inferred from homology"/>
<keyword evidence="6 19" id="KW-0863">Zinc-finger</keyword>
<evidence type="ECO:0000256" key="19">
    <source>
        <dbReference type="PROSITE-ProRule" id="PRU00322"/>
    </source>
</evidence>
<dbReference type="InterPro" id="IPR026054">
    <property type="entry name" value="Nucleoporin"/>
</dbReference>
<feature type="compositionally biased region" description="Polar residues" evidence="20">
    <location>
        <begin position="85"/>
        <end position="96"/>
    </location>
</feature>
<evidence type="ECO:0000256" key="5">
    <source>
        <dbReference type="ARBA" id="ARBA00022723"/>
    </source>
</evidence>
<evidence type="ECO:0000256" key="1">
    <source>
        <dbReference type="ARBA" id="ARBA00001947"/>
    </source>
</evidence>
<feature type="region of interest" description="Disordered" evidence="20">
    <location>
        <begin position="990"/>
        <end position="1012"/>
    </location>
</feature>
<evidence type="ECO:0000256" key="9">
    <source>
        <dbReference type="ARBA" id="ARBA00022927"/>
    </source>
</evidence>
<evidence type="ECO:0000256" key="8">
    <source>
        <dbReference type="ARBA" id="ARBA00022833"/>
    </source>
</evidence>
<keyword evidence="8" id="KW-0862">Zinc</keyword>
<evidence type="ECO:0000256" key="11">
    <source>
        <dbReference type="ARBA" id="ARBA00023125"/>
    </source>
</evidence>
<feature type="compositionally biased region" description="Polar residues" evidence="20">
    <location>
        <begin position="1395"/>
        <end position="1406"/>
    </location>
</feature>
<evidence type="ECO:0000256" key="15">
    <source>
        <dbReference type="ARBA" id="ARBA00060842"/>
    </source>
</evidence>
<evidence type="ECO:0000313" key="23">
    <source>
        <dbReference type="Proteomes" id="UP001153292"/>
    </source>
</evidence>
<protein>
    <recommendedName>
        <fullName evidence="16">Nuclear pore complex protein Nup153</fullName>
    </recommendedName>
    <alternativeName>
        <fullName evidence="18">153 kDa nucleoporin</fullName>
    </alternativeName>
    <alternativeName>
        <fullName evidence="17">Nucleoporin Nup153</fullName>
    </alternativeName>
</protein>
<keyword evidence="10" id="KW-0811">Translocation</keyword>
<dbReference type="Pfam" id="PF00641">
    <property type="entry name" value="Zn_ribbon_RanBP"/>
    <property type="match status" value="1"/>
</dbReference>
<feature type="region of interest" description="Disordered" evidence="20">
    <location>
        <begin position="844"/>
        <end position="878"/>
    </location>
</feature>
<keyword evidence="13" id="KW-0472">Membrane</keyword>
<feature type="compositionally biased region" description="Basic residues" evidence="20">
    <location>
        <begin position="1410"/>
        <end position="1422"/>
    </location>
</feature>
<keyword evidence="11" id="KW-0238">DNA-binding</keyword>
<evidence type="ECO:0000256" key="17">
    <source>
        <dbReference type="ARBA" id="ARBA00078197"/>
    </source>
</evidence>
<feature type="compositionally biased region" description="Basic residues" evidence="20">
    <location>
        <begin position="374"/>
        <end position="383"/>
    </location>
</feature>
<evidence type="ECO:0000256" key="4">
    <source>
        <dbReference type="ARBA" id="ARBA00022448"/>
    </source>
</evidence>
<feature type="domain" description="RanBP2-type" evidence="21">
    <location>
        <begin position="537"/>
        <end position="566"/>
    </location>
</feature>
<feature type="compositionally biased region" description="Low complexity" evidence="20">
    <location>
        <begin position="1373"/>
        <end position="1384"/>
    </location>
</feature>
<evidence type="ECO:0000256" key="12">
    <source>
        <dbReference type="ARBA" id="ARBA00023132"/>
    </source>
</evidence>
<dbReference type="PROSITE" id="PS01358">
    <property type="entry name" value="ZF_RANBP2_1"/>
    <property type="match status" value="5"/>
</dbReference>
<dbReference type="InterPro" id="IPR001876">
    <property type="entry name" value="Znf_RanBP2"/>
</dbReference>
<organism evidence="22 23">
    <name type="scientific">Chilo suppressalis</name>
    <name type="common">Asiatic rice borer moth</name>
    <dbReference type="NCBI Taxonomy" id="168631"/>
    <lineage>
        <taxon>Eukaryota</taxon>
        <taxon>Metazoa</taxon>
        <taxon>Ecdysozoa</taxon>
        <taxon>Arthropoda</taxon>
        <taxon>Hexapoda</taxon>
        <taxon>Insecta</taxon>
        <taxon>Pterygota</taxon>
        <taxon>Neoptera</taxon>
        <taxon>Endopterygota</taxon>
        <taxon>Lepidoptera</taxon>
        <taxon>Glossata</taxon>
        <taxon>Ditrysia</taxon>
        <taxon>Pyraloidea</taxon>
        <taxon>Crambidae</taxon>
        <taxon>Crambinae</taxon>
        <taxon>Chilo</taxon>
    </lineage>
</organism>
<dbReference type="SUPFAM" id="SSF90209">
    <property type="entry name" value="Ran binding protein zinc finger-like"/>
    <property type="match status" value="1"/>
</dbReference>
<feature type="compositionally biased region" description="Polar residues" evidence="20">
    <location>
        <begin position="16"/>
        <end position="53"/>
    </location>
</feature>
<sequence length="1422" mass="152233">MSTVFSKGKEKRSRSPNEANNSFVKNVTSRVSGLLPTSITKWFGSPSTSNANGSAPAADATDSSTEDEAPESPTTAQPPAKRARLNNSPGKYNHYASSTDLGCHNVDTFDQSAPYNNSVQSPPGRTMFRRESNFMSTPVRTPTVESVKDKGERDITVTKSQHTLSSVSSSISSKRKSIFDNPNKEISKRACVRTANNTVVDPKAPCFKPSLFGSPFYPGQTMYGGAASIYINQPNIQNSKVALVKESKSSDDSSMSYSARRVMDLLENYSSPLMEAKRISQYIKSTKKGSFNESTSVSGSPYCPKVMSYKTQELHVPDIVSVLRLKQKSRLMDTTNAARQIIASQSNTSDYIPYPSKNTQRDQADTETSSKFTTKVKSRLTRPKRGESEIESQMITPVNLPTAVLQIDKDNMPKFSLGTILPSTSTPSSNTAPKLNFTSTLSKPVSEATSQDTALNSPATSKLESIKPEKTTSDSYKFSTPVRLTSETSLITTTPPKFTFGSPDRGVDKSIIVEKNDDTSSCVVGSPKETEKSLSLKTKDWKCPDCWVVNKTDTPKCVCCGAQQLSKETKDWKCPDCWVLNKADIEKCVCCGAQKQSNKSKDWKCPDCWVLNKADIEKCVCCGAQQTSKKLAKQSKCSICKLADSQSNSDKCVNCEKVQINSTTKLPSIQNVEDSSKWKCEDCWVKNDNNADKCVCCGGKNPKKSTGTLNSSSSVNSVNAVDSQNEWKCLQCYVKNKIDVDKCVCGAIKPGTKTNNCTVPSIGSTALPNDSEPFLKINAKTNTWECTSCLVRNENNRSKCVCCEADKPGTISESVKKLFNFHKPSEITFKFGINLATQDVNSKPVEEKPIEVPKKPEESETNNNILPKTPSFSFGIPSKKADNQTDTVKILNPEPAKLNFTFGIPKTQTATEPVVSKIFGSTNKLGEFTPKSVTQEDEKVQEVPKVDLSLQTQKDNMSKPMTGIFGSQLASPPNQVKPIETKLSLLGSTSSADKKDALSNPLTIPPMLTSSQATPTQSNFTFKAPGIKPAVNLFAAPATTTSTFVAPVQVPSTTPVSLFKPEITTTTASSLFQKPETITTNSVSLFQKTDTATLPTKPTLGATLFNFNNNSTSSVDAQPEKPKFNFTFGSNMPTGVFNNAFGAASTESNTSTNKFNLSGNRLATVGNGLASSATPAGGNGLTANKVGNTNEIPANSMANRNELQPTATGIFGAPVQKENLWSSSNNNSANLFVSNASSAAPPQKPPAFSFGSATPFNASGASPAFGSTTTPTQNVFGMSQQSAGSGGLFSSPVASQPAPSIFSGGQPAGNAPLLFGGNNVGAAPAFGAAAAAPAIPAFDTPALAPAPAPAPAPTPTFNFGATQQTGIFGFGQQQQQPQQPQQAGVYSFGAPTGAPQVQFNMGSAPNTGMRRMRKAVRRNPQR</sequence>
<feature type="region of interest" description="Disordered" evidence="20">
    <location>
        <begin position="442"/>
        <end position="476"/>
    </location>
</feature>
<reference evidence="22" key="1">
    <citation type="submission" date="2021-12" db="EMBL/GenBank/DDBJ databases">
        <authorList>
            <person name="King R."/>
        </authorList>
    </citation>
    <scope>NUCLEOTIDE SEQUENCE</scope>
</reference>
<evidence type="ECO:0000259" key="21">
    <source>
        <dbReference type="PROSITE" id="PS50199"/>
    </source>
</evidence>
<dbReference type="PANTHER" id="PTHR23193">
    <property type="entry name" value="NUCLEAR PORE COMPLEX PROTEIN NUP"/>
    <property type="match status" value="1"/>
</dbReference>
<dbReference type="InterPro" id="IPR036443">
    <property type="entry name" value="Znf_RanBP2_sf"/>
</dbReference>
<feature type="region of interest" description="Disordered" evidence="20">
    <location>
        <begin position="348"/>
        <end position="389"/>
    </location>
</feature>
<feature type="compositionally biased region" description="Polar residues" evidence="20">
    <location>
        <begin position="861"/>
        <end position="872"/>
    </location>
</feature>
<evidence type="ECO:0000256" key="13">
    <source>
        <dbReference type="ARBA" id="ARBA00023136"/>
    </source>
</evidence>
<comment type="similarity">
    <text evidence="15">Belongs to the NUP153 family.</text>
</comment>
<comment type="subcellular location">
    <subcellularLocation>
        <location evidence="2">Nucleus membrane</location>
    </subcellularLocation>
    <subcellularLocation>
        <location evidence="3">Nucleus</location>
        <location evidence="3">Nuclear pore complex</location>
    </subcellularLocation>
</comment>
<comment type="cofactor">
    <cofactor evidence="1">
        <name>Zn(2+)</name>
        <dbReference type="ChEBI" id="CHEBI:29105"/>
    </cofactor>
</comment>
<feature type="compositionally biased region" description="Basic and acidic residues" evidence="20">
    <location>
        <begin position="844"/>
        <end position="858"/>
    </location>
</feature>
<feature type="domain" description="RanBP2-type" evidence="21">
    <location>
        <begin position="780"/>
        <end position="809"/>
    </location>
</feature>
<keyword evidence="5" id="KW-0479">Metal-binding</keyword>
<evidence type="ECO:0000256" key="3">
    <source>
        <dbReference type="ARBA" id="ARBA00004567"/>
    </source>
</evidence>